<dbReference type="EMBL" id="RXOF01000015">
    <property type="protein sequence ID" value="RTQ46521.1"/>
    <property type="molecule type" value="Genomic_DNA"/>
</dbReference>
<gene>
    <name evidence="1" type="ORF">EJV47_21450</name>
</gene>
<comment type="caution">
    <text evidence="1">The sequence shown here is derived from an EMBL/GenBank/DDBJ whole genome shotgun (WGS) entry which is preliminary data.</text>
</comment>
<protein>
    <submittedName>
        <fullName evidence="1">Uncharacterized protein</fullName>
    </submittedName>
</protein>
<dbReference type="Proteomes" id="UP000282184">
    <property type="component" value="Unassembled WGS sequence"/>
</dbReference>
<dbReference type="RefSeq" id="WP_126695266.1">
    <property type="nucleotide sequence ID" value="NZ_RXOF01000015.1"/>
</dbReference>
<reference evidence="1 2" key="1">
    <citation type="submission" date="2018-12" db="EMBL/GenBank/DDBJ databases">
        <title>Hymenobacter gummosus sp. nov., isolated from a spring.</title>
        <authorList>
            <person name="Nie L."/>
        </authorList>
    </citation>
    <scope>NUCLEOTIDE SEQUENCE [LARGE SCALE GENOMIC DNA]</scope>
    <source>
        <strain evidence="1 2">KCTC 52166</strain>
    </source>
</reference>
<sequence length="186" mass="20075">MKKPASPSPKGGLTAAVRTYFGLLQADLARLLGVSQAQVARDEADTKPLPAAALYRLRGLRPLLQASEPTPPPPDAAALQARRAACLEQARRLQWRLTHELPQRAAPALRRLAAADALPAALAARLPDAPLTERQLREQQWQLEQLPVQARHELAERSGPTPTALPRARVAGLLAEAQALSEELGE</sequence>
<proteinExistence type="predicted"/>
<name>A0A3S0JE61_9BACT</name>
<accession>A0A3S0JE61</accession>
<evidence type="ECO:0000313" key="1">
    <source>
        <dbReference type="EMBL" id="RTQ46521.1"/>
    </source>
</evidence>
<keyword evidence="2" id="KW-1185">Reference proteome</keyword>
<dbReference type="AlphaFoldDB" id="A0A3S0JE61"/>
<evidence type="ECO:0000313" key="2">
    <source>
        <dbReference type="Proteomes" id="UP000282184"/>
    </source>
</evidence>
<organism evidence="1 2">
    <name type="scientific">Hymenobacter gummosus</name>
    <dbReference type="NCBI Taxonomy" id="1776032"/>
    <lineage>
        <taxon>Bacteria</taxon>
        <taxon>Pseudomonadati</taxon>
        <taxon>Bacteroidota</taxon>
        <taxon>Cytophagia</taxon>
        <taxon>Cytophagales</taxon>
        <taxon>Hymenobacteraceae</taxon>
        <taxon>Hymenobacter</taxon>
    </lineage>
</organism>
<dbReference type="OrthoDB" id="3831186at2"/>